<dbReference type="Proteomes" id="UP000653411">
    <property type="component" value="Unassembled WGS sequence"/>
</dbReference>
<proteinExistence type="predicted"/>
<dbReference type="EMBL" id="BMML01000025">
    <property type="protein sequence ID" value="GGN36654.1"/>
    <property type="molecule type" value="Genomic_DNA"/>
</dbReference>
<protein>
    <submittedName>
        <fullName evidence="1">Uncharacterized protein</fullName>
    </submittedName>
</protein>
<name>A0A917XLC7_9ACTN</name>
<reference evidence="1" key="1">
    <citation type="journal article" date="2014" name="Int. J. Syst. Evol. Microbiol.">
        <title>Complete genome sequence of Corynebacterium casei LMG S-19264T (=DSM 44701T), isolated from a smear-ripened cheese.</title>
        <authorList>
            <consortium name="US DOE Joint Genome Institute (JGI-PGF)"/>
            <person name="Walter F."/>
            <person name="Albersmeier A."/>
            <person name="Kalinowski J."/>
            <person name="Ruckert C."/>
        </authorList>
    </citation>
    <scope>NUCLEOTIDE SEQUENCE</scope>
    <source>
        <strain evidence="1">CGMCC 4.7110</strain>
    </source>
</reference>
<reference evidence="1" key="2">
    <citation type="submission" date="2020-09" db="EMBL/GenBank/DDBJ databases">
        <authorList>
            <person name="Sun Q."/>
            <person name="Zhou Y."/>
        </authorList>
    </citation>
    <scope>NUCLEOTIDE SEQUENCE</scope>
    <source>
        <strain evidence="1">CGMCC 4.7110</strain>
    </source>
</reference>
<evidence type="ECO:0000313" key="1">
    <source>
        <dbReference type="EMBL" id="GGN36654.1"/>
    </source>
</evidence>
<evidence type="ECO:0000313" key="2">
    <source>
        <dbReference type="Proteomes" id="UP000653411"/>
    </source>
</evidence>
<organism evidence="1 2">
    <name type="scientific">Streptomyces fuscichromogenes</name>
    <dbReference type="NCBI Taxonomy" id="1324013"/>
    <lineage>
        <taxon>Bacteria</taxon>
        <taxon>Bacillati</taxon>
        <taxon>Actinomycetota</taxon>
        <taxon>Actinomycetes</taxon>
        <taxon>Kitasatosporales</taxon>
        <taxon>Streptomycetaceae</taxon>
        <taxon>Streptomyces</taxon>
    </lineage>
</organism>
<dbReference type="RefSeq" id="WP_229713636.1">
    <property type="nucleotide sequence ID" value="NZ_BMML01000025.1"/>
</dbReference>
<comment type="caution">
    <text evidence="1">The sequence shown here is derived from an EMBL/GenBank/DDBJ whole genome shotgun (WGS) entry which is preliminary data.</text>
</comment>
<keyword evidence="2" id="KW-1185">Reference proteome</keyword>
<dbReference type="AlphaFoldDB" id="A0A917XLC7"/>
<gene>
    <name evidence="1" type="ORF">GCM10011578_080110</name>
</gene>
<sequence>MPAAEFRERILEIGPGRGGGAFVHRPGRESPANTVRLALRVRRIRPEALHETREAIEPTCAGPTRWRGRATTSCSSGS</sequence>
<accession>A0A917XLC7</accession>